<evidence type="ECO:0000256" key="8">
    <source>
        <dbReference type="ARBA" id="ARBA00023224"/>
    </source>
</evidence>
<dbReference type="Gene3D" id="1.20.1070.10">
    <property type="entry name" value="Rhodopsin 7-helix transmembrane proteins"/>
    <property type="match status" value="1"/>
</dbReference>
<evidence type="ECO:0000256" key="5">
    <source>
        <dbReference type="ARBA" id="ARBA00023040"/>
    </source>
</evidence>
<evidence type="ECO:0000256" key="3">
    <source>
        <dbReference type="ARBA" id="ARBA00022692"/>
    </source>
</evidence>
<dbReference type="Proteomes" id="UP000014760">
    <property type="component" value="Unassembled WGS sequence"/>
</dbReference>
<reference evidence="12" key="3">
    <citation type="submission" date="2015-06" db="UniProtKB">
        <authorList>
            <consortium name="EnsemblMetazoa"/>
        </authorList>
    </citation>
    <scope>IDENTIFICATION</scope>
</reference>
<keyword evidence="4 9" id="KW-1133">Transmembrane helix</keyword>
<feature type="transmembrane region" description="Helical" evidence="9">
    <location>
        <begin position="44"/>
        <end position="68"/>
    </location>
</feature>
<evidence type="ECO:0000256" key="2">
    <source>
        <dbReference type="ARBA" id="ARBA00022475"/>
    </source>
</evidence>
<feature type="domain" description="G-protein coupled receptors family 1 profile" evidence="10">
    <location>
        <begin position="25"/>
        <end position="286"/>
    </location>
</feature>
<evidence type="ECO:0000259" key="10">
    <source>
        <dbReference type="PROSITE" id="PS50262"/>
    </source>
</evidence>
<keyword evidence="6 9" id="KW-0472">Membrane</keyword>
<keyword evidence="13" id="KW-1185">Reference proteome</keyword>
<protein>
    <recommendedName>
        <fullName evidence="10">G-protein coupled receptors family 1 profile domain-containing protein</fullName>
    </recommendedName>
</protein>
<keyword evidence="7" id="KW-0675">Receptor</keyword>
<evidence type="ECO:0000256" key="9">
    <source>
        <dbReference type="SAM" id="Phobius"/>
    </source>
</evidence>
<dbReference type="SMART" id="SM01381">
    <property type="entry name" value="7TM_GPCR_Srsx"/>
    <property type="match status" value="1"/>
</dbReference>
<evidence type="ECO:0000313" key="13">
    <source>
        <dbReference type="Proteomes" id="UP000014760"/>
    </source>
</evidence>
<feature type="transmembrane region" description="Helical" evidence="9">
    <location>
        <begin position="129"/>
        <end position="151"/>
    </location>
</feature>
<reference evidence="13" key="1">
    <citation type="submission" date="2012-12" db="EMBL/GenBank/DDBJ databases">
        <authorList>
            <person name="Hellsten U."/>
            <person name="Grimwood J."/>
            <person name="Chapman J.A."/>
            <person name="Shapiro H."/>
            <person name="Aerts A."/>
            <person name="Otillar R.P."/>
            <person name="Terry A.Y."/>
            <person name="Boore J.L."/>
            <person name="Simakov O."/>
            <person name="Marletaz F."/>
            <person name="Cho S.-J."/>
            <person name="Edsinger-Gonzales E."/>
            <person name="Havlak P."/>
            <person name="Kuo D.-H."/>
            <person name="Larsson T."/>
            <person name="Lv J."/>
            <person name="Arendt D."/>
            <person name="Savage R."/>
            <person name="Osoegawa K."/>
            <person name="de Jong P."/>
            <person name="Lindberg D.R."/>
            <person name="Seaver E.C."/>
            <person name="Weisblat D.A."/>
            <person name="Putnam N.H."/>
            <person name="Grigoriev I.V."/>
            <person name="Rokhsar D.S."/>
        </authorList>
    </citation>
    <scope>NUCLEOTIDE SEQUENCE</scope>
    <source>
        <strain evidence="13">I ESC-2004</strain>
    </source>
</reference>
<organism evidence="11">
    <name type="scientific">Capitella teleta</name>
    <name type="common">Polychaete worm</name>
    <dbReference type="NCBI Taxonomy" id="283909"/>
    <lineage>
        <taxon>Eukaryota</taxon>
        <taxon>Metazoa</taxon>
        <taxon>Spiralia</taxon>
        <taxon>Lophotrochozoa</taxon>
        <taxon>Annelida</taxon>
        <taxon>Polychaeta</taxon>
        <taxon>Sedentaria</taxon>
        <taxon>Scolecida</taxon>
        <taxon>Capitellidae</taxon>
        <taxon>Capitella</taxon>
    </lineage>
</organism>
<feature type="transmembrane region" description="Helical" evidence="9">
    <location>
        <begin position="228"/>
        <end position="249"/>
    </location>
</feature>
<accession>R7UCM5</accession>
<dbReference type="InterPro" id="IPR017452">
    <property type="entry name" value="GPCR_Rhodpsn_7TM"/>
</dbReference>
<keyword evidence="3 9" id="KW-0812">Transmembrane</keyword>
<dbReference type="OMA" id="TSVATIX"/>
<dbReference type="Pfam" id="PF00001">
    <property type="entry name" value="7tm_1"/>
    <property type="match status" value="1"/>
</dbReference>
<dbReference type="GO" id="GO:0005886">
    <property type="term" value="C:plasma membrane"/>
    <property type="evidence" value="ECO:0007669"/>
    <property type="project" value="UniProtKB-SubCell"/>
</dbReference>
<feature type="transmembrane region" description="Helical" evidence="9">
    <location>
        <begin position="171"/>
        <end position="190"/>
    </location>
</feature>
<evidence type="ECO:0000313" key="11">
    <source>
        <dbReference type="EMBL" id="ELU03861.1"/>
    </source>
</evidence>
<name>R7UCM5_CAPTE</name>
<dbReference type="EMBL" id="AMQN01008323">
    <property type="status" value="NOT_ANNOTATED_CDS"/>
    <property type="molecule type" value="Genomic_DNA"/>
</dbReference>
<dbReference type="PRINTS" id="PR00237">
    <property type="entry name" value="GPCRRHODOPSN"/>
</dbReference>
<dbReference type="InterPro" id="IPR050569">
    <property type="entry name" value="TAAR"/>
</dbReference>
<evidence type="ECO:0000313" key="12">
    <source>
        <dbReference type="EnsemblMetazoa" id="CapteP131608"/>
    </source>
</evidence>
<dbReference type="GO" id="GO:0004930">
    <property type="term" value="F:G protein-coupled receptor activity"/>
    <property type="evidence" value="ECO:0007669"/>
    <property type="project" value="UniProtKB-KW"/>
</dbReference>
<dbReference type="HOGENOM" id="CLU_009579_11_0_1"/>
<dbReference type="PROSITE" id="PS50262">
    <property type="entry name" value="G_PROTEIN_RECEP_F1_2"/>
    <property type="match status" value="1"/>
</dbReference>
<dbReference type="CDD" id="cd00637">
    <property type="entry name" value="7tm_classA_rhodopsin-like"/>
    <property type="match status" value="1"/>
</dbReference>
<feature type="transmembrane region" description="Helical" evidence="9">
    <location>
        <begin position="269"/>
        <end position="287"/>
    </location>
</feature>
<sequence>MDTDAILTHVLVTFFLLVIAWVIVANSLTIAAIIRNRSLRTKPYFLVGSLAVVDLLVGVFNAVVAWMYNYLDENRAGPHEYNVICTGIFVLWSAPIFNSIYHLVLIALDRYYAVLHPFKYSVMVTKRRIVVLICASWFVSYAQGLCAFIWLRNFVSPCAKTMFTPPVQYTVPFVTMPSSIAPCVLAYLHLKILQAARDQQRKIAQQTINSMTTATNQNMKTQLKLAKMFFLVVILFILCLTPMTLVNVLNMIFGSDVILGDPVRPKRHVFATGLLLSNSGINFFVYASRDKTFRSAILALFRKPEM</sequence>
<dbReference type="STRING" id="283909.R7UCM5"/>
<comment type="subcellular location">
    <subcellularLocation>
        <location evidence="1">Cell membrane</location>
        <topology evidence="1">Multi-pass membrane protein</topology>
    </subcellularLocation>
</comment>
<proteinExistence type="predicted"/>
<keyword evidence="8" id="KW-0807">Transducer</keyword>
<evidence type="ECO:0000256" key="4">
    <source>
        <dbReference type="ARBA" id="ARBA00022989"/>
    </source>
</evidence>
<gene>
    <name evidence="11" type="ORF">CAPTEDRAFT_131608</name>
</gene>
<dbReference type="EnsemblMetazoa" id="CapteT131608">
    <property type="protein sequence ID" value="CapteP131608"/>
    <property type="gene ID" value="CapteG131608"/>
</dbReference>
<dbReference type="PANTHER" id="PTHR24249">
    <property type="entry name" value="HISTAMINE RECEPTOR-RELATED G-PROTEIN COUPLED RECEPTOR"/>
    <property type="match status" value="1"/>
</dbReference>
<evidence type="ECO:0000256" key="1">
    <source>
        <dbReference type="ARBA" id="ARBA00004651"/>
    </source>
</evidence>
<dbReference type="SUPFAM" id="SSF81321">
    <property type="entry name" value="Family A G protein-coupled receptor-like"/>
    <property type="match status" value="1"/>
</dbReference>
<evidence type="ECO:0000256" key="6">
    <source>
        <dbReference type="ARBA" id="ARBA00023136"/>
    </source>
</evidence>
<reference evidence="11 13" key="2">
    <citation type="journal article" date="2013" name="Nature">
        <title>Insights into bilaterian evolution from three spiralian genomes.</title>
        <authorList>
            <person name="Simakov O."/>
            <person name="Marletaz F."/>
            <person name="Cho S.J."/>
            <person name="Edsinger-Gonzales E."/>
            <person name="Havlak P."/>
            <person name="Hellsten U."/>
            <person name="Kuo D.H."/>
            <person name="Larsson T."/>
            <person name="Lv J."/>
            <person name="Arendt D."/>
            <person name="Savage R."/>
            <person name="Osoegawa K."/>
            <person name="de Jong P."/>
            <person name="Grimwood J."/>
            <person name="Chapman J.A."/>
            <person name="Shapiro H."/>
            <person name="Aerts A."/>
            <person name="Otillar R.P."/>
            <person name="Terry A.Y."/>
            <person name="Boore J.L."/>
            <person name="Grigoriev I.V."/>
            <person name="Lindberg D.R."/>
            <person name="Seaver E.C."/>
            <person name="Weisblat D.A."/>
            <person name="Putnam N.H."/>
            <person name="Rokhsar D.S."/>
        </authorList>
    </citation>
    <scope>NUCLEOTIDE SEQUENCE</scope>
    <source>
        <strain evidence="11 13">I ESC-2004</strain>
    </source>
</reference>
<evidence type="ECO:0000256" key="7">
    <source>
        <dbReference type="ARBA" id="ARBA00023170"/>
    </source>
</evidence>
<feature type="transmembrane region" description="Helical" evidence="9">
    <location>
        <begin position="6"/>
        <end position="32"/>
    </location>
</feature>
<dbReference type="OrthoDB" id="6101402at2759"/>
<keyword evidence="5" id="KW-0297">G-protein coupled receptor</keyword>
<dbReference type="PANTHER" id="PTHR24249:SF422">
    <property type="entry name" value="G-PROTEIN COUPLED RECEPTORS FAMILY 1 PROFILE DOMAIN-CONTAINING PROTEIN"/>
    <property type="match status" value="1"/>
</dbReference>
<feature type="transmembrane region" description="Helical" evidence="9">
    <location>
        <begin position="88"/>
        <end position="108"/>
    </location>
</feature>
<keyword evidence="2" id="KW-1003">Cell membrane</keyword>
<dbReference type="EMBL" id="KB302824">
    <property type="protein sequence ID" value="ELU03861.1"/>
    <property type="molecule type" value="Genomic_DNA"/>
</dbReference>
<dbReference type="InterPro" id="IPR000276">
    <property type="entry name" value="GPCR_Rhodpsn"/>
</dbReference>
<dbReference type="AlphaFoldDB" id="R7UCM5"/>